<sequence>MLTSQHSPPGSLHASQSGSSYKSYHAHQPQPYKIPSQTVGAGGSYASGVRAMRHSSPPHEAENFAMPRYHQSSQKPNAKLRTRSNSMIMKQQTGVITNPGAMGMGGSSSSSGSAAMSGVGGNSQHMSSTLHATSSEPMLNVTNSALLAQLLTTNSKRKYLTE</sequence>
<reference evidence="2" key="2">
    <citation type="submission" date="2020-05" db="UniProtKB">
        <authorList>
            <consortium name="EnsemblMetazoa"/>
        </authorList>
    </citation>
    <scope>IDENTIFICATION</scope>
    <source>
        <strain evidence="2">maculatus3</strain>
    </source>
</reference>
<proteinExistence type="predicted"/>
<protein>
    <submittedName>
        <fullName evidence="2">Uncharacterized protein</fullName>
    </submittedName>
</protein>
<reference evidence="3" key="1">
    <citation type="submission" date="2013-09" db="EMBL/GenBank/DDBJ databases">
        <title>The Genome Sequence of Anopheles maculatus species B.</title>
        <authorList>
            <consortium name="The Broad Institute Genomics Platform"/>
            <person name="Neafsey D.E."/>
            <person name="Besansky N."/>
            <person name="Howell P."/>
            <person name="Walton C."/>
            <person name="Young S.K."/>
            <person name="Zeng Q."/>
            <person name="Gargeya S."/>
            <person name="Fitzgerald M."/>
            <person name="Haas B."/>
            <person name="Abouelleil A."/>
            <person name="Allen A.W."/>
            <person name="Alvarado L."/>
            <person name="Arachchi H.M."/>
            <person name="Berlin A.M."/>
            <person name="Chapman S.B."/>
            <person name="Gainer-Dewar J."/>
            <person name="Goldberg J."/>
            <person name="Griggs A."/>
            <person name="Gujja S."/>
            <person name="Hansen M."/>
            <person name="Howarth C."/>
            <person name="Imamovic A."/>
            <person name="Ireland A."/>
            <person name="Larimer J."/>
            <person name="McCowan C."/>
            <person name="Murphy C."/>
            <person name="Pearson M."/>
            <person name="Poon T.W."/>
            <person name="Priest M."/>
            <person name="Roberts A."/>
            <person name="Saif S."/>
            <person name="Shea T."/>
            <person name="Sisk P."/>
            <person name="Sykes S."/>
            <person name="Wortman J."/>
            <person name="Nusbaum C."/>
            <person name="Birren B."/>
        </authorList>
    </citation>
    <scope>NUCLEOTIDE SEQUENCE [LARGE SCALE GENOMIC DNA]</scope>
    <source>
        <strain evidence="3">maculatus3</strain>
    </source>
</reference>
<name>A0A182SNC8_9DIPT</name>
<dbReference type="EnsemblMetazoa" id="AMAM010198-RA">
    <property type="protein sequence ID" value="AMAM010198-PA"/>
    <property type="gene ID" value="AMAM010198"/>
</dbReference>
<feature type="compositionally biased region" description="Low complexity" evidence="1">
    <location>
        <begin position="107"/>
        <end position="117"/>
    </location>
</feature>
<feature type="region of interest" description="Disordered" evidence="1">
    <location>
        <begin position="1"/>
        <end position="129"/>
    </location>
</feature>
<dbReference type="AlphaFoldDB" id="A0A182SNC8"/>
<evidence type="ECO:0000313" key="3">
    <source>
        <dbReference type="Proteomes" id="UP000075901"/>
    </source>
</evidence>
<organism evidence="2 3">
    <name type="scientific">Anopheles maculatus</name>
    <dbReference type="NCBI Taxonomy" id="74869"/>
    <lineage>
        <taxon>Eukaryota</taxon>
        <taxon>Metazoa</taxon>
        <taxon>Ecdysozoa</taxon>
        <taxon>Arthropoda</taxon>
        <taxon>Hexapoda</taxon>
        <taxon>Insecta</taxon>
        <taxon>Pterygota</taxon>
        <taxon>Neoptera</taxon>
        <taxon>Endopterygota</taxon>
        <taxon>Diptera</taxon>
        <taxon>Nematocera</taxon>
        <taxon>Culicoidea</taxon>
        <taxon>Culicidae</taxon>
        <taxon>Anophelinae</taxon>
        <taxon>Anopheles</taxon>
        <taxon>Anopheles maculatus group</taxon>
    </lineage>
</organism>
<feature type="compositionally biased region" description="Polar residues" evidence="1">
    <location>
        <begin position="1"/>
        <end position="22"/>
    </location>
</feature>
<keyword evidence="3" id="KW-1185">Reference proteome</keyword>
<dbReference type="VEuPathDB" id="VectorBase:AMAM010198"/>
<accession>A0A182SNC8</accession>
<feature type="compositionally biased region" description="Polar residues" evidence="1">
    <location>
        <begin position="83"/>
        <end position="96"/>
    </location>
</feature>
<evidence type="ECO:0000256" key="1">
    <source>
        <dbReference type="SAM" id="MobiDB-lite"/>
    </source>
</evidence>
<dbReference type="Proteomes" id="UP000075901">
    <property type="component" value="Unassembled WGS sequence"/>
</dbReference>
<evidence type="ECO:0000313" key="2">
    <source>
        <dbReference type="EnsemblMetazoa" id="AMAM010198-PA"/>
    </source>
</evidence>